<dbReference type="OrthoDB" id="7695265at2759"/>
<dbReference type="Proteomes" id="UP000242457">
    <property type="component" value="Unassembled WGS sequence"/>
</dbReference>
<sequence>MTWRHCQEIREEFSFLYKRSSSLETSKGDRIWNAKSTVVAAVSGSFPSDLENPGEGHVEVSRRFVLISAAGLQGRVSSR</sequence>
<evidence type="ECO:0000313" key="1">
    <source>
        <dbReference type="EMBL" id="PBC25066.1"/>
    </source>
</evidence>
<gene>
    <name evidence="1" type="ORF">APICC_09128</name>
</gene>
<accession>A0A2A3E1D9</accession>
<dbReference type="EMBL" id="KZ288646">
    <property type="protein sequence ID" value="PBC25066.1"/>
    <property type="molecule type" value="Genomic_DNA"/>
</dbReference>
<proteinExistence type="predicted"/>
<protein>
    <submittedName>
        <fullName evidence="1">Uncharacterized protein</fullName>
    </submittedName>
</protein>
<reference evidence="1 2" key="1">
    <citation type="submission" date="2014-07" db="EMBL/GenBank/DDBJ databases">
        <title>Genomic and transcriptomic analysis on Apis cerana provide comprehensive insights into honey bee biology.</title>
        <authorList>
            <person name="Diao Q."/>
            <person name="Sun L."/>
            <person name="Zheng H."/>
            <person name="Zheng H."/>
            <person name="Xu S."/>
            <person name="Wang S."/>
            <person name="Zeng Z."/>
            <person name="Hu F."/>
            <person name="Su S."/>
            <person name="Wu J."/>
        </authorList>
    </citation>
    <scope>NUCLEOTIDE SEQUENCE [LARGE SCALE GENOMIC DNA]</scope>
    <source>
        <tissue evidence="1">Pupae without intestine</tissue>
    </source>
</reference>
<evidence type="ECO:0000313" key="2">
    <source>
        <dbReference type="Proteomes" id="UP000242457"/>
    </source>
</evidence>
<dbReference type="AlphaFoldDB" id="A0A2A3E1D9"/>
<keyword evidence="2" id="KW-1185">Reference proteome</keyword>
<name>A0A2A3E1D9_APICC</name>
<organism evidence="1 2">
    <name type="scientific">Apis cerana cerana</name>
    <name type="common">Oriental honeybee</name>
    <dbReference type="NCBI Taxonomy" id="94128"/>
    <lineage>
        <taxon>Eukaryota</taxon>
        <taxon>Metazoa</taxon>
        <taxon>Ecdysozoa</taxon>
        <taxon>Arthropoda</taxon>
        <taxon>Hexapoda</taxon>
        <taxon>Insecta</taxon>
        <taxon>Pterygota</taxon>
        <taxon>Neoptera</taxon>
        <taxon>Endopterygota</taxon>
        <taxon>Hymenoptera</taxon>
        <taxon>Apocrita</taxon>
        <taxon>Aculeata</taxon>
        <taxon>Apoidea</taxon>
        <taxon>Anthophila</taxon>
        <taxon>Apidae</taxon>
        <taxon>Apis</taxon>
    </lineage>
</organism>